<dbReference type="GO" id="GO:0070192">
    <property type="term" value="P:chromosome organization involved in meiotic cell cycle"/>
    <property type="evidence" value="ECO:0007669"/>
    <property type="project" value="TreeGrafter"/>
</dbReference>
<sequence>MSLIETLSIQGIRSFEPSRPQKLDFIRPVTLIVGTNGAGKTTIIECLKYATTGELPPGAKTNGSFVHDPKLTGEATIRAKVGMKMIDVFKQPMMVTRSLEATQKQKQRSVTVRTMDATIKRVLPSGQVQSLNQKCTSIDSELAISLGVSKPVLEYVIFCHQEESNWPLMEGKLVKQRFDEIFASARYVKALEEVRGLKKIYDQQVKSTDAELAHLRQVKEEADSKSRDLAEKKVRLSAYEEEKRKVTERLEPLEAALAKYEEQLEQVNRLQAQLDSGREQRSSLARDIEEQRSGIDSLFEGDDEALETRLASVAKEDAELDSRLAKLRRDLDSARASESALEAQAQALAVELGRLQQERDRAEAVGREAQALASRLADKLADEAATEQSGDGEDAEAEFDEPDGLSAGDKGSVDAVLRRLDAHTRRLDARRRRLEEAAAGVLADVERRLAVANDDRSRAKQRIEFAMSQAAQSTSRAKTLRSEAAEAERAAGRLGNLRARLAKAEAELAEAETGTDADGDRRRLAEAQSLIDSHQSELDSLDSRIEAAVRGAAARAETAAVRKELTAKTAQLERLRNRHGDELAELLGSPVPQLSSSAATQLKRRFLDLQSTAERESRSAETALAERRCDRGRIETELSHLREQKRRLDADRRSLEERLINACGGGDAESAATAVAEAEERRAKAEDEKALLQGELHVYRAFLEKVRSKPAAQAACALCDRRFAGSAEVRDHIDRLERLAERLPSRLRDAEAAAAEAATHCEELLLMRPVVERLAELSNVEAPKLSEKLSATESRLAESRRAIAELEKLAVERRQISARCQALESDVRAMESLALEADGLAERCRVSDNGDDQGDGEGDGLAALQDSRRKVKAAYDAASAEARSARQAAEQRAERRQSALESVNKLRSERLTAEEKLRDAARLTQEASRLEAESTEASSRAEADGRTVVPRLEAAVAELEAERDQLRRQQRHEAAAASAAWEAAATDRSRLEALRREAASAGADGEAVRRLEQQTRRQAGLAASREAAAAQAARLAELLDSERRAKYARDAERKDLEACRRVRQLEARLSCLDAELTAQTAQLAALNIGADARLRYPRMRREEEALREERSRLETRRCELNGQVRELEKDLDKELFRSAGEKYQKKLTESRIKDMCSQDLATYYKALDWAICQYHTEKMTEVNKLIRDLWRATYRGSDIDYIEIRSDEDTSGVTKSRRQYNYRVVMCKSGAEMDMRGRCSAGQKVLCSLIVRLALAEAFCHNCGILALDEPTTNLDRENIESLANSLSEIIRTRATQQLNFHMIVITHDEEFVELLGRSEFVDHFFRVQSDPAGSGIRKFIGAKLKSCIRDDAPSIVLIRHKN</sequence>
<evidence type="ECO:0000256" key="12">
    <source>
        <dbReference type="ARBA" id="ARBA00023242"/>
    </source>
</evidence>
<comment type="similarity">
    <text evidence="4">Belongs to the SMC family. RAD50 subfamily.</text>
</comment>
<feature type="domain" description="Rad50/SbcC-type AAA" evidence="16">
    <location>
        <begin position="7"/>
        <end position="265"/>
    </location>
</feature>
<organism evidence="17 18">
    <name type="scientific">Macrostomum lignano</name>
    <dbReference type="NCBI Taxonomy" id="282301"/>
    <lineage>
        <taxon>Eukaryota</taxon>
        <taxon>Metazoa</taxon>
        <taxon>Spiralia</taxon>
        <taxon>Lophotrochozoa</taxon>
        <taxon>Platyhelminthes</taxon>
        <taxon>Rhabditophora</taxon>
        <taxon>Macrostomorpha</taxon>
        <taxon>Macrostomida</taxon>
        <taxon>Macrostomidae</taxon>
        <taxon>Macrostomum</taxon>
    </lineage>
</organism>
<dbReference type="GO" id="GO:0016887">
    <property type="term" value="F:ATP hydrolysis activity"/>
    <property type="evidence" value="ECO:0007669"/>
    <property type="project" value="InterPro"/>
</dbReference>
<feature type="region of interest" description="Disordered" evidence="15">
    <location>
        <begin position="379"/>
        <end position="411"/>
    </location>
</feature>
<dbReference type="Pfam" id="PF13476">
    <property type="entry name" value="AAA_23"/>
    <property type="match status" value="1"/>
</dbReference>
<evidence type="ECO:0000313" key="18">
    <source>
        <dbReference type="Proteomes" id="UP000215902"/>
    </source>
</evidence>
<feature type="coiled-coil region" evidence="14">
    <location>
        <begin position="1062"/>
        <end position="1119"/>
    </location>
</feature>
<feature type="coiled-coil region" evidence="14">
    <location>
        <begin position="417"/>
        <end position="578"/>
    </location>
</feature>
<keyword evidence="11" id="KW-0234">DNA repair</keyword>
<keyword evidence="8" id="KW-0378">Hydrolase</keyword>
<dbReference type="SUPFAM" id="SSF52540">
    <property type="entry name" value="P-loop containing nucleoside triphosphate hydrolases"/>
    <property type="match status" value="1"/>
</dbReference>
<comment type="subcellular location">
    <subcellularLocation>
        <location evidence="3">Chromosome</location>
    </subcellularLocation>
    <subcellularLocation>
        <location evidence="2">Nucleus</location>
    </subcellularLocation>
</comment>
<dbReference type="EMBL" id="NIVC01000657">
    <property type="protein sequence ID" value="PAA78995.1"/>
    <property type="molecule type" value="Genomic_DNA"/>
</dbReference>
<dbReference type="NCBIfam" id="TIGR00606">
    <property type="entry name" value="rad50"/>
    <property type="match status" value="1"/>
</dbReference>
<feature type="region of interest" description="Disordered" evidence="15">
    <location>
        <begin position="925"/>
        <end position="946"/>
    </location>
</feature>
<keyword evidence="9" id="KW-0862">Zinc</keyword>
<protein>
    <recommendedName>
        <fullName evidence="16">Rad50/SbcC-type AAA domain-containing protein</fullName>
    </recommendedName>
</protein>
<keyword evidence="12" id="KW-0539">Nucleus</keyword>
<dbReference type="STRING" id="282301.A0A267FYU8"/>
<keyword evidence="5" id="KW-0158">Chromosome</keyword>
<dbReference type="GO" id="GO:0000722">
    <property type="term" value="P:telomere maintenance via recombination"/>
    <property type="evidence" value="ECO:0007669"/>
    <property type="project" value="TreeGrafter"/>
</dbReference>
<evidence type="ECO:0000256" key="2">
    <source>
        <dbReference type="ARBA" id="ARBA00004123"/>
    </source>
</evidence>
<reference evidence="17 18" key="1">
    <citation type="submission" date="2017-06" db="EMBL/GenBank/DDBJ databases">
        <title>A platform for efficient transgenesis in Macrostomum lignano, a flatworm model organism for stem cell research.</title>
        <authorList>
            <person name="Berezikov E."/>
        </authorList>
    </citation>
    <scope>NUCLEOTIDE SEQUENCE [LARGE SCALE GENOMIC DNA]</scope>
    <source>
        <strain evidence="17">DV1</strain>
        <tissue evidence="17">Whole organism</tissue>
    </source>
</reference>
<accession>A0A267FYU8</accession>
<dbReference type="GO" id="GO:0003691">
    <property type="term" value="F:double-stranded telomeric DNA binding"/>
    <property type="evidence" value="ECO:0007669"/>
    <property type="project" value="TreeGrafter"/>
</dbReference>
<dbReference type="InterPro" id="IPR027417">
    <property type="entry name" value="P-loop_NTPase"/>
</dbReference>
<keyword evidence="18" id="KW-1185">Reference proteome</keyword>
<evidence type="ECO:0000256" key="5">
    <source>
        <dbReference type="ARBA" id="ARBA00022454"/>
    </source>
</evidence>
<dbReference type="PANTHER" id="PTHR18867:SF12">
    <property type="entry name" value="DNA REPAIR PROTEIN RAD50"/>
    <property type="match status" value="1"/>
</dbReference>
<feature type="coiled-coil region" evidence="14">
    <location>
        <begin position="212"/>
        <end position="287"/>
    </location>
</feature>
<evidence type="ECO:0000256" key="10">
    <source>
        <dbReference type="ARBA" id="ARBA00023054"/>
    </source>
</evidence>
<feature type="compositionally biased region" description="Acidic residues" evidence="15">
    <location>
        <begin position="390"/>
        <end position="403"/>
    </location>
</feature>
<dbReference type="GO" id="GO:0051880">
    <property type="term" value="F:G-quadruplex DNA binding"/>
    <property type="evidence" value="ECO:0007669"/>
    <property type="project" value="TreeGrafter"/>
</dbReference>
<evidence type="ECO:0000313" key="17">
    <source>
        <dbReference type="EMBL" id="PAA78995.1"/>
    </source>
</evidence>
<keyword evidence="6" id="KW-0479">Metal-binding</keyword>
<comment type="catalytic activity">
    <reaction evidence="13">
        <text>ATP + H2O = ADP + phosphate + H(+)</text>
        <dbReference type="Rhea" id="RHEA:13065"/>
        <dbReference type="ChEBI" id="CHEBI:15377"/>
        <dbReference type="ChEBI" id="CHEBI:15378"/>
        <dbReference type="ChEBI" id="CHEBI:30616"/>
        <dbReference type="ChEBI" id="CHEBI:43474"/>
        <dbReference type="ChEBI" id="CHEBI:456216"/>
    </reaction>
</comment>
<name>A0A267FYU8_9PLAT</name>
<feature type="coiled-coil region" evidence="14">
    <location>
        <begin position="631"/>
        <end position="695"/>
    </location>
</feature>
<dbReference type="GO" id="GO:0007004">
    <property type="term" value="P:telomere maintenance via telomerase"/>
    <property type="evidence" value="ECO:0007669"/>
    <property type="project" value="TreeGrafter"/>
</dbReference>
<dbReference type="GO" id="GO:0030870">
    <property type="term" value="C:Mre11 complex"/>
    <property type="evidence" value="ECO:0007669"/>
    <property type="project" value="InterPro"/>
</dbReference>
<evidence type="ECO:0000256" key="3">
    <source>
        <dbReference type="ARBA" id="ARBA00004286"/>
    </source>
</evidence>
<evidence type="ECO:0000256" key="7">
    <source>
        <dbReference type="ARBA" id="ARBA00022763"/>
    </source>
</evidence>
<keyword evidence="7" id="KW-0227">DNA damage</keyword>
<feature type="coiled-coil region" evidence="14">
    <location>
        <begin position="324"/>
        <end position="365"/>
    </location>
</feature>
<dbReference type="PANTHER" id="PTHR18867">
    <property type="entry name" value="RAD50"/>
    <property type="match status" value="1"/>
</dbReference>
<dbReference type="OrthoDB" id="18797at2759"/>
<proteinExistence type="inferred from homology"/>
<evidence type="ECO:0000256" key="15">
    <source>
        <dbReference type="SAM" id="MobiDB-lite"/>
    </source>
</evidence>
<keyword evidence="10 14" id="KW-0175">Coiled coil</keyword>
<dbReference type="GO" id="GO:0046872">
    <property type="term" value="F:metal ion binding"/>
    <property type="evidence" value="ECO:0007669"/>
    <property type="project" value="UniProtKB-KW"/>
</dbReference>
<comment type="cofactor">
    <cofactor evidence="1">
        <name>Zn(2+)</name>
        <dbReference type="ChEBI" id="CHEBI:29105"/>
    </cofactor>
</comment>
<comment type="caution">
    <text evidence="17">The sequence shown here is derived from an EMBL/GenBank/DDBJ whole genome shotgun (WGS) entry which is preliminary data.</text>
</comment>
<evidence type="ECO:0000256" key="4">
    <source>
        <dbReference type="ARBA" id="ARBA00009439"/>
    </source>
</evidence>
<evidence type="ECO:0000256" key="8">
    <source>
        <dbReference type="ARBA" id="ARBA00022801"/>
    </source>
</evidence>
<feature type="coiled-coil region" evidence="14">
    <location>
        <begin position="789"/>
        <end position="826"/>
    </location>
</feature>
<dbReference type="GO" id="GO:0000794">
    <property type="term" value="C:condensed nuclear chromosome"/>
    <property type="evidence" value="ECO:0007669"/>
    <property type="project" value="TreeGrafter"/>
</dbReference>
<dbReference type="GO" id="GO:0043047">
    <property type="term" value="F:single-stranded telomeric DNA binding"/>
    <property type="evidence" value="ECO:0007669"/>
    <property type="project" value="TreeGrafter"/>
</dbReference>
<gene>
    <name evidence="17" type="ORF">BOX15_Mlig019249g3</name>
</gene>
<evidence type="ECO:0000256" key="9">
    <source>
        <dbReference type="ARBA" id="ARBA00022833"/>
    </source>
</evidence>
<dbReference type="Pfam" id="PF13558">
    <property type="entry name" value="SbcC_Walker_B"/>
    <property type="match status" value="1"/>
</dbReference>
<dbReference type="Proteomes" id="UP000215902">
    <property type="component" value="Unassembled WGS sequence"/>
</dbReference>
<evidence type="ECO:0000256" key="1">
    <source>
        <dbReference type="ARBA" id="ARBA00001947"/>
    </source>
</evidence>
<dbReference type="GO" id="GO:0006302">
    <property type="term" value="P:double-strand break repair"/>
    <property type="evidence" value="ECO:0007669"/>
    <property type="project" value="InterPro"/>
</dbReference>
<dbReference type="InterPro" id="IPR004584">
    <property type="entry name" value="Rad50_eukaryotes"/>
</dbReference>
<dbReference type="Gene3D" id="3.40.50.300">
    <property type="entry name" value="P-loop containing nucleotide triphosphate hydrolases"/>
    <property type="match status" value="2"/>
</dbReference>
<evidence type="ECO:0000256" key="14">
    <source>
        <dbReference type="SAM" id="Coils"/>
    </source>
</evidence>
<evidence type="ECO:0000259" key="16">
    <source>
        <dbReference type="Pfam" id="PF13476"/>
    </source>
</evidence>
<dbReference type="FunFam" id="3.40.50.300:FF:000947">
    <property type="entry name" value="DNA repair protein RAD50"/>
    <property type="match status" value="1"/>
</dbReference>
<evidence type="ECO:0000256" key="13">
    <source>
        <dbReference type="ARBA" id="ARBA00049360"/>
    </source>
</evidence>
<evidence type="ECO:0000256" key="11">
    <source>
        <dbReference type="ARBA" id="ARBA00023204"/>
    </source>
</evidence>
<evidence type="ECO:0000256" key="6">
    <source>
        <dbReference type="ARBA" id="ARBA00022723"/>
    </source>
</evidence>
<dbReference type="InterPro" id="IPR038729">
    <property type="entry name" value="Rad50/SbcC_AAA"/>
</dbReference>